<feature type="signal peptide" evidence="2">
    <location>
        <begin position="1"/>
        <end position="19"/>
    </location>
</feature>
<feature type="domain" description="Heparinase II/III-like C-terminal" evidence="3">
    <location>
        <begin position="428"/>
        <end position="559"/>
    </location>
</feature>
<dbReference type="Gene3D" id="2.70.98.70">
    <property type="match status" value="1"/>
</dbReference>
<protein>
    <recommendedName>
        <fullName evidence="3">Heparinase II/III-like C-terminal domain-containing protein</fullName>
    </recommendedName>
</protein>
<evidence type="ECO:0000313" key="5">
    <source>
        <dbReference type="Proteomes" id="UP000002028"/>
    </source>
</evidence>
<feature type="chain" id="PRO_5003033816" description="Heparinase II/III-like C-terminal domain-containing protein" evidence="2">
    <location>
        <begin position="20"/>
        <end position="649"/>
    </location>
</feature>
<dbReference type="PANTHER" id="PTHR38045">
    <property type="entry name" value="CHROMOSOME 1, WHOLE GENOME SHOTGUN SEQUENCE"/>
    <property type="match status" value="1"/>
</dbReference>
<dbReference type="Pfam" id="PF07940">
    <property type="entry name" value="Hepar_II_III_C"/>
    <property type="match status" value="1"/>
</dbReference>
<dbReference type="InterPro" id="IPR012480">
    <property type="entry name" value="Hepar_II_III_C"/>
</dbReference>
<dbReference type="STRING" id="504472.Slin_2452"/>
<dbReference type="Gene3D" id="1.50.10.100">
    <property type="entry name" value="Chondroitin AC/alginate lyase"/>
    <property type="match status" value="1"/>
</dbReference>
<dbReference type="HOGENOM" id="CLU_023844_0_0_10"/>
<dbReference type="GO" id="GO:0016829">
    <property type="term" value="F:lyase activity"/>
    <property type="evidence" value="ECO:0007669"/>
    <property type="project" value="InterPro"/>
</dbReference>
<dbReference type="EMBL" id="CP001769">
    <property type="protein sequence ID" value="ADB38472.1"/>
    <property type="molecule type" value="Genomic_DNA"/>
</dbReference>
<sequence length="649" mass="73636">MKKIIFLAFVGLVSLSAFAQSQNLLSGKFSKEALQSVLIPQAKWAPFPRRDDRAGWANADQTMMKSYLKKAESYLGYQWPYVPATKSLLIERTGDRDQYQAVSFEKREVLGTLLLAEIYENKGRFVDQIIDGVWSICEESFWGASAHLPKSKEYAGLMDVSKPFVDLFAAETATYLAWVDFYLGDKLDAVSPQIRKRIYNETNYRIFQPLMTKPHGWMTKTAAGRAPNNWNPWICSNWLNAVLLLEKDDDKRTASVHKLLTVLDEFLNPYPQDGGCDEGPSYWGAAAASLYDNIAMLNTASNNAFQYVYADEKFKNMGRFIYRAQISEKYFLNFADADPQPGMAATMIYRYGKAINDPDMMKFGAFYRKPEVGEIGKFHYFRHFYALFMQDEFQKAVQGLPLPKNVWLPDLQVFAARDQAGTTDGFYVAAKGGHNDESHNHNDIGNYVVYYNGQPLLIDVGRGTYTAKTFSAKRYDIWYNCSDFHNLPTVNGVNQLPGRAFEATNVTYKSNNASTLFGVDIAKSYPKEAGIKSWQRSIRFNRGKGVRVEDVISLSQANSLTQHLMTCYPAEVGKPGELIIHYAPKGGVVKEFVVKYNPKQMQPTVEKVKLEAPEDRGIVTKWGNTIYRINFQVLTPKPVDKLMVEIEAR</sequence>
<evidence type="ECO:0000256" key="2">
    <source>
        <dbReference type="SAM" id="SignalP"/>
    </source>
</evidence>
<dbReference type="SUPFAM" id="SSF48230">
    <property type="entry name" value="Chondroitin AC/alginate lyase"/>
    <property type="match status" value="1"/>
</dbReference>
<dbReference type="AlphaFoldDB" id="D2QGG4"/>
<name>D2QGG4_SPILD</name>
<accession>D2QGG4</accession>
<organism evidence="4 5">
    <name type="scientific">Spirosoma linguale (strain ATCC 33905 / DSM 74 / LMG 10896 / Claus 1)</name>
    <dbReference type="NCBI Taxonomy" id="504472"/>
    <lineage>
        <taxon>Bacteria</taxon>
        <taxon>Pseudomonadati</taxon>
        <taxon>Bacteroidota</taxon>
        <taxon>Cytophagia</taxon>
        <taxon>Cytophagales</taxon>
        <taxon>Cytophagaceae</taxon>
        <taxon>Spirosoma</taxon>
    </lineage>
</organism>
<keyword evidence="2" id="KW-0732">Signal</keyword>
<dbReference type="PANTHER" id="PTHR38045:SF1">
    <property type="entry name" value="HEPARINASE II_III-LIKE PROTEIN"/>
    <property type="match status" value="1"/>
</dbReference>
<comment type="subcellular location">
    <subcellularLocation>
        <location evidence="1">Cell envelope</location>
    </subcellularLocation>
</comment>
<keyword evidence="5" id="KW-1185">Reference proteome</keyword>
<dbReference type="eggNOG" id="COG4225">
    <property type="taxonomic scope" value="Bacteria"/>
</dbReference>
<dbReference type="GO" id="GO:0030313">
    <property type="term" value="C:cell envelope"/>
    <property type="evidence" value="ECO:0007669"/>
    <property type="project" value="UniProtKB-SubCell"/>
</dbReference>
<gene>
    <name evidence="4" type="ordered locus">Slin_2452</name>
</gene>
<reference evidence="4 5" key="1">
    <citation type="journal article" date="2010" name="Stand. Genomic Sci.">
        <title>Complete genome sequence of Spirosoma linguale type strain (1).</title>
        <authorList>
            <person name="Lail K."/>
            <person name="Sikorski J."/>
            <person name="Saunders E."/>
            <person name="Lapidus A."/>
            <person name="Glavina Del Rio T."/>
            <person name="Copeland A."/>
            <person name="Tice H."/>
            <person name="Cheng J.-F."/>
            <person name="Lucas S."/>
            <person name="Nolan M."/>
            <person name="Bruce D."/>
            <person name="Goodwin L."/>
            <person name="Pitluck S."/>
            <person name="Ivanova N."/>
            <person name="Mavromatis K."/>
            <person name="Ovchinnikova G."/>
            <person name="Pati A."/>
            <person name="Chen A."/>
            <person name="Palaniappan K."/>
            <person name="Land M."/>
            <person name="Hauser L."/>
            <person name="Chang Y.-J."/>
            <person name="Jeffries C.D."/>
            <person name="Chain P."/>
            <person name="Brettin T."/>
            <person name="Detter J.C."/>
            <person name="Schuetze A."/>
            <person name="Rohde M."/>
            <person name="Tindall B.J."/>
            <person name="Goeker M."/>
            <person name="Bristow J."/>
            <person name="Eisen J.A."/>
            <person name="Markowitz V."/>
            <person name="Hugenholtz P."/>
            <person name="Kyrpides N.C."/>
            <person name="Klenk H.-P."/>
            <person name="Chen F."/>
        </authorList>
    </citation>
    <scope>NUCLEOTIDE SEQUENCE [LARGE SCALE GENOMIC DNA]</scope>
    <source>
        <strain evidence="5">ATCC 33905 / DSM 74 / LMG 10896 / Claus 1</strain>
    </source>
</reference>
<proteinExistence type="predicted"/>
<dbReference type="Proteomes" id="UP000002028">
    <property type="component" value="Chromosome"/>
</dbReference>
<dbReference type="KEGG" id="sli:Slin_2452"/>
<dbReference type="RefSeq" id="WP_012927007.1">
    <property type="nucleotide sequence ID" value="NC_013730.1"/>
</dbReference>
<evidence type="ECO:0000313" key="4">
    <source>
        <dbReference type="EMBL" id="ADB38472.1"/>
    </source>
</evidence>
<evidence type="ECO:0000256" key="1">
    <source>
        <dbReference type="ARBA" id="ARBA00004196"/>
    </source>
</evidence>
<dbReference type="InterPro" id="IPR008929">
    <property type="entry name" value="Chondroitin_lyas"/>
</dbReference>
<evidence type="ECO:0000259" key="3">
    <source>
        <dbReference type="Pfam" id="PF07940"/>
    </source>
</evidence>